<dbReference type="InterPro" id="IPR019787">
    <property type="entry name" value="Znf_PHD-finger"/>
</dbReference>
<dbReference type="PROSITE" id="PS50016">
    <property type="entry name" value="ZF_PHD_2"/>
    <property type="match status" value="1"/>
</dbReference>
<dbReference type="GO" id="GO:0008270">
    <property type="term" value="F:zinc ion binding"/>
    <property type="evidence" value="ECO:0007669"/>
    <property type="project" value="UniProtKB-KW"/>
</dbReference>
<evidence type="ECO:0000256" key="1">
    <source>
        <dbReference type="ARBA" id="ARBA00022723"/>
    </source>
</evidence>
<feature type="region of interest" description="Disordered" evidence="5">
    <location>
        <begin position="1"/>
        <end position="70"/>
    </location>
</feature>
<dbReference type="InterPro" id="IPR013083">
    <property type="entry name" value="Znf_RING/FYVE/PHD"/>
</dbReference>
<dbReference type="InterPro" id="IPR006553">
    <property type="entry name" value="Leu-rich_rpt_Cys-con_subtyp"/>
</dbReference>
<dbReference type="SUPFAM" id="SSF52047">
    <property type="entry name" value="RNI-like"/>
    <property type="match status" value="1"/>
</dbReference>
<gene>
    <name evidence="7" type="ORF">FVE85_9866</name>
</gene>
<reference evidence="8" key="1">
    <citation type="journal article" date="2019" name="Nat. Commun.">
        <title>Expansion of phycobilisome linker gene families in mesophilic red algae.</title>
        <authorList>
            <person name="Lee J."/>
            <person name="Kim D."/>
            <person name="Bhattacharya D."/>
            <person name="Yoon H.S."/>
        </authorList>
    </citation>
    <scope>NUCLEOTIDE SEQUENCE [LARGE SCALE GENOMIC DNA]</scope>
    <source>
        <strain evidence="8">CCMP 1328</strain>
    </source>
</reference>
<feature type="region of interest" description="Disordered" evidence="5">
    <location>
        <begin position="145"/>
        <end position="200"/>
    </location>
</feature>
<evidence type="ECO:0000259" key="6">
    <source>
        <dbReference type="PROSITE" id="PS50016"/>
    </source>
</evidence>
<dbReference type="Gene3D" id="3.30.40.10">
    <property type="entry name" value="Zinc/RING finger domain, C3HC4 (zinc finger)"/>
    <property type="match status" value="1"/>
</dbReference>
<dbReference type="PROSITE" id="PS01359">
    <property type="entry name" value="ZF_PHD_1"/>
    <property type="match status" value="1"/>
</dbReference>
<evidence type="ECO:0000256" key="2">
    <source>
        <dbReference type="ARBA" id="ARBA00022771"/>
    </source>
</evidence>
<dbReference type="EMBL" id="VRMN01000017">
    <property type="protein sequence ID" value="KAA8490974.1"/>
    <property type="molecule type" value="Genomic_DNA"/>
</dbReference>
<dbReference type="OrthoDB" id="10257471at2759"/>
<evidence type="ECO:0000256" key="5">
    <source>
        <dbReference type="SAM" id="MobiDB-lite"/>
    </source>
</evidence>
<dbReference type="InterPro" id="IPR001965">
    <property type="entry name" value="Znf_PHD"/>
</dbReference>
<organism evidence="7 8">
    <name type="scientific">Porphyridium purpureum</name>
    <name type="common">Red alga</name>
    <name type="synonym">Porphyridium cruentum</name>
    <dbReference type="NCBI Taxonomy" id="35688"/>
    <lineage>
        <taxon>Eukaryota</taxon>
        <taxon>Rhodophyta</taxon>
        <taxon>Bangiophyceae</taxon>
        <taxon>Porphyridiales</taxon>
        <taxon>Porphyridiaceae</taxon>
        <taxon>Porphyridium</taxon>
    </lineage>
</organism>
<dbReference type="AlphaFoldDB" id="A0A5J4YJK5"/>
<keyword evidence="8" id="KW-1185">Reference proteome</keyword>
<proteinExistence type="predicted"/>
<evidence type="ECO:0000256" key="4">
    <source>
        <dbReference type="PROSITE-ProRule" id="PRU00146"/>
    </source>
</evidence>
<accession>A0A5J4YJK5</accession>
<feature type="region of interest" description="Disordered" evidence="5">
    <location>
        <begin position="303"/>
        <end position="345"/>
    </location>
</feature>
<name>A0A5J4YJK5_PORPP</name>
<comment type="caution">
    <text evidence="7">The sequence shown here is derived from an EMBL/GenBank/DDBJ whole genome shotgun (WGS) entry which is preliminary data.</text>
</comment>
<dbReference type="InterPro" id="IPR019786">
    <property type="entry name" value="Zinc_finger_PHD-type_CS"/>
</dbReference>
<dbReference type="GO" id="GO:0031146">
    <property type="term" value="P:SCF-dependent proteasomal ubiquitin-dependent protein catabolic process"/>
    <property type="evidence" value="ECO:0007669"/>
    <property type="project" value="TreeGrafter"/>
</dbReference>
<dbReference type="Proteomes" id="UP000324585">
    <property type="component" value="Unassembled WGS sequence"/>
</dbReference>
<evidence type="ECO:0000256" key="3">
    <source>
        <dbReference type="ARBA" id="ARBA00022833"/>
    </source>
</evidence>
<feature type="domain" description="PHD-type" evidence="6">
    <location>
        <begin position="70"/>
        <end position="128"/>
    </location>
</feature>
<evidence type="ECO:0000313" key="7">
    <source>
        <dbReference type="EMBL" id="KAA8490974.1"/>
    </source>
</evidence>
<sequence length="931" mass="101459">MAPLRRSARVSADSSAAGSGPASSTALEQRELPPQQNVVAIPADQAQGLASDKQTHADSESGASQRQEQDEACSRCGEEDVARRGVMLLCDACPRAWHVACLEMGWDVHDVSQFPKHALWHCPTCSKQQGGEFLPDATAKVVASAASSRAVTTNRTKRRAEEHAAGQQETHPGQHLAQRSLRRRKASGSTDHESSGRHYPGRAQAVHDALASTHVSARNAATQAPGPADVSASLASAQSQPRIEDDPMRPVEPASRAEEDDEALARRPGASPNTALRVALARAGAFARGEGFLDDAGGNAAADALGGGDSGEESSDSSSSNSSRGFGEHGRDEGGSSESDVEGRAERTMRGIRAHLDHVESWPGPYATAHAYAIQRARLRGDSGAQSSTDLATEGKDARGTYKMTKRRLEFPSLRDLAMHTIVDELRKLRDSFIQREKAAQVEEEQRVLALSVRKAVPKGAAADPDARREPQMIEVDPDDLWQGPLQELAVVFPHELERLAQRLACERRLDRVLVRLFSAPDARVLQIPDCSGLSEQQLRDAVARVVGESDVQTGVDSNNERHHETGREPCKLETVHLWFCGRCLGPRTLALLGKATRITSLALGGAFAIRSEALLSCVRKLPLLNSLRLSAASKLFAPFMQELSGLEHLRCNLVELHLDDMPDLLDAAAVRCIGAFTNLRSLSLQGLNFVIKPTNEEAKTNPHTRLNTELISALAYALSQLPRLERLDLSQPYLPLSKKLDRKGSGRICRIIGRHARMLTHLKLTHFAGMRDKHLIKLSRSCARLQQLSLRQNRYLTDAGLQHILMDVSSVGSSTIERRAGAPTRTGCRLEYLDVSGLAFLTDDFMRVLCGAALDSLKYVDISFCRKLSPEVLLTLVNKGASMRELCVRGCSQLTDDNFVQHIVNPFIGLVSYGMESKMALNPTTLKMRL</sequence>
<dbReference type="SMART" id="SM00367">
    <property type="entry name" value="LRR_CC"/>
    <property type="match status" value="3"/>
</dbReference>
<dbReference type="SMART" id="SM00249">
    <property type="entry name" value="PHD"/>
    <property type="match status" value="1"/>
</dbReference>
<dbReference type="Gene3D" id="3.80.10.10">
    <property type="entry name" value="Ribonuclease Inhibitor"/>
    <property type="match status" value="1"/>
</dbReference>
<dbReference type="GO" id="GO:0019005">
    <property type="term" value="C:SCF ubiquitin ligase complex"/>
    <property type="evidence" value="ECO:0007669"/>
    <property type="project" value="TreeGrafter"/>
</dbReference>
<feature type="region of interest" description="Disordered" evidence="5">
    <location>
        <begin position="215"/>
        <end position="270"/>
    </location>
</feature>
<feature type="compositionally biased region" description="Low complexity" evidence="5">
    <location>
        <begin position="9"/>
        <end position="26"/>
    </location>
</feature>
<dbReference type="InterPro" id="IPR011011">
    <property type="entry name" value="Znf_FYVE_PHD"/>
</dbReference>
<dbReference type="InterPro" id="IPR032675">
    <property type="entry name" value="LRR_dom_sf"/>
</dbReference>
<evidence type="ECO:0000313" key="8">
    <source>
        <dbReference type="Proteomes" id="UP000324585"/>
    </source>
</evidence>
<keyword evidence="1" id="KW-0479">Metal-binding</keyword>
<dbReference type="PANTHER" id="PTHR13318">
    <property type="entry name" value="PARTNER OF PAIRED, ISOFORM B-RELATED"/>
    <property type="match status" value="1"/>
</dbReference>
<keyword evidence="3" id="KW-0862">Zinc</keyword>
<dbReference type="SUPFAM" id="SSF57903">
    <property type="entry name" value="FYVE/PHD zinc finger"/>
    <property type="match status" value="1"/>
</dbReference>
<keyword evidence="2 4" id="KW-0863">Zinc-finger</keyword>
<protein>
    <submittedName>
        <fullName evidence="7">F-box/LRR-repeat protein 13</fullName>
    </submittedName>
</protein>
<feature type="compositionally biased region" description="Low complexity" evidence="5">
    <location>
        <begin position="316"/>
        <end position="325"/>
    </location>
</feature>